<dbReference type="OrthoDB" id="292693at2759"/>
<dbReference type="SUPFAM" id="SSF55961">
    <property type="entry name" value="Bet v1-like"/>
    <property type="match status" value="1"/>
</dbReference>
<dbReference type="EMBL" id="SGPM01000180">
    <property type="protein sequence ID" value="THH28416.1"/>
    <property type="molecule type" value="Genomic_DNA"/>
</dbReference>
<protein>
    <recommendedName>
        <fullName evidence="4">Coenzyme Q-binding protein COQ10 START domain-containing protein</fullName>
    </recommendedName>
</protein>
<evidence type="ECO:0000256" key="3">
    <source>
        <dbReference type="ARBA" id="ARBA00024947"/>
    </source>
</evidence>
<dbReference type="InterPro" id="IPR044996">
    <property type="entry name" value="COQ10-like"/>
</dbReference>
<evidence type="ECO:0000313" key="5">
    <source>
        <dbReference type="EMBL" id="THH28416.1"/>
    </source>
</evidence>
<evidence type="ECO:0000256" key="2">
    <source>
        <dbReference type="ARBA" id="ARBA00011814"/>
    </source>
</evidence>
<dbReference type="AlphaFoldDB" id="A0A4S4MQM9"/>
<dbReference type="PANTHER" id="PTHR12901">
    <property type="entry name" value="SPERM PROTEIN HOMOLOG"/>
    <property type="match status" value="1"/>
</dbReference>
<comment type="function">
    <text evidence="3">Required for the function of coenzyme Q in the respiratory chain. May serve as a chaperone or may be involved in the transport of Q6 from its site of synthesis to the catalytic sites of the respiratory complexes.</text>
</comment>
<sequence>MLVRPAKAVLSSRLARPLFTLPDLSSLSPFSEPGAGPDEVQSYRERKVLPYRPSELYHIVADVASYPEFIPFCVGSRSRIFVHTTLQDPHNNMALFASTFQVSTISRQQQWLLAIPVHIQVDLRTSAVPVT</sequence>
<dbReference type="Gene3D" id="3.30.530.20">
    <property type="match status" value="1"/>
</dbReference>
<dbReference type="InterPro" id="IPR005031">
    <property type="entry name" value="COQ10_START"/>
</dbReference>
<gene>
    <name evidence="5" type="ORF">EUX98_g5779</name>
</gene>
<organism evidence="5 6">
    <name type="scientific">Antrodiella citrinella</name>
    <dbReference type="NCBI Taxonomy" id="2447956"/>
    <lineage>
        <taxon>Eukaryota</taxon>
        <taxon>Fungi</taxon>
        <taxon>Dikarya</taxon>
        <taxon>Basidiomycota</taxon>
        <taxon>Agaricomycotina</taxon>
        <taxon>Agaricomycetes</taxon>
        <taxon>Polyporales</taxon>
        <taxon>Steccherinaceae</taxon>
        <taxon>Antrodiella</taxon>
    </lineage>
</organism>
<dbReference type="Pfam" id="PF03364">
    <property type="entry name" value="Polyketide_cyc"/>
    <property type="match status" value="1"/>
</dbReference>
<dbReference type="GO" id="GO:0005739">
    <property type="term" value="C:mitochondrion"/>
    <property type="evidence" value="ECO:0007669"/>
    <property type="project" value="TreeGrafter"/>
</dbReference>
<accession>A0A4S4MQM9</accession>
<keyword evidence="6" id="KW-1185">Reference proteome</keyword>
<evidence type="ECO:0000259" key="4">
    <source>
        <dbReference type="Pfam" id="PF03364"/>
    </source>
</evidence>
<comment type="subunit">
    <text evidence="2">Interacts with coenzyme Q.</text>
</comment>
<dbReference type="GO" id="GO:0048039">
    <property type="term" value="F:ubiquinone binding"/>
    <property type="evidence" value="ECO:0007669"/>
    <property type="project" value="InterPro"/>
</dbReference>
<evidence type="ECO:0000313" key="6">
    <source>
        <dbReference type="Proteomes" id="UP000308730"/>
    </source>
</evidence>
<feature type="domain" description="Coenzyme Q-binding protein COQ10 START" evidence="4">
    <location>
        <begin position="49"/>
        <end position="77"/>
    </location>
</feature>
<comment type="similarity">
    <text evidence="1">Belongs to the COQ10 family.</text>
</comment>
<proteinExistence type="inferred from homology"/>
<dbReference type="Proteomes" id="UP000308730">
    <property type="component" value="Unassembled WGS sequence"/>
</dbReference>
<name>A0A4S4MQM9_9APHY</name>
<comment type="caution">
    <text evidence="5">The sequence shown here is derived from an EMBL/GenBank/DDBJ whole genome shotgun (WGS) entry which is preliminary data.</text>
</comment>
<evidence type="ECO:0000256" key="1">
    <source>
        <dbReference type="ARBA" id="ARBA00006885"/>
    </source>
</evidence>
<dbReference type="PANTHER" id="PTHR12901:SF10">
    <property type="entry name" value="COENZYME Q-BINDING PROTEIN COQ10, MITOCHONDRIAL"/>
    <property type="match status" value="1"/>
</dbReference>
<reference evidence="5 6" key="1">
    <citation type="submission" date="2019-02" db="EMBL/GenBank/DDBJ databases">
        <title>Genome sequencing of the rare red list fungi Antrodiella citrinella (Flaviporus citrinellus).</title>
        <authorList>
            <person name="Buettner E."/>
            <person name="Kellner H."/>
        </authorList>
    </citation>
    <scope>NUCLEOTIDE SEQUENCE [LARGE SCALE GENOMIC DNA]</scope>
    <source>
        <strain evidence="5 6">DSM 108506</strain>
    </source>
</reference>
<dbReference type="GO" id="GO:0045333">
    <property type="term" value="P:cellular respiration"/>
    <property type="evidence" value="ECO:0007669"/>
    <property type="project" value="InterPro"/>
</dbReference>
<dbReference type="InterPro" id="IPR023393">
    <property type="entry name" value="START-like_dom_sf"/>
</dbReference>